<dbReference type="Pfam" id="PF21090">
    <property type="entry name" value="P-loop_SecA"/>
    <property type="match status" value="1"/>
</dbReference>
<dbReference type="CDD" id="cd17928">
    <property type="entry name" value="DEXDc_SecA"/>
    <property type="match status" value="1"/>
</dbReference>
<comment type="subcellular location">
    <subcellularLocation>
        <location evidence="12">Cell membrane</location>
        <topology evidence="12">Peripheral membrane protein</topology>
        <orientation evidence="12">Cytoplasmic side</orientation>
    </subcellularLocation>
    <subcellularLocation>
        <location evidence="12">Cytoplasm</location>
    </subcellularLocation>
    <subcellularLocation>
        <location evidence="1">Membrane</location>
        <topology evidence="1">Peripheral membrane protein</topology>
    </subcellularLocation>
    <text evidence="12">Distribution is 50-50.</text>
</comment>
<dbReference type="InterPro" id="IPR020937">
    <property type="entry name" value="SecA_CS"/>
</dbReference>
<dbReference type="Proteomes" id="UP000709959">
    <property type="component" value="Unassembled WGS sequence"/>
</dbReference>
<keyword evidence="6 12" id="KW-0547">Nucleotide-binding</keyword>
<dbReference type="GO" id="GO:0008564">
    <property type="term" value="F:protein-exporting ATPase activity"/>
    <property type="evidence" value="ECO:0007669"/>
    <property type="project" value="UniProtKB-EC"/>
</dbReference>
<evidence type="ECO:0000256" key="8">
    <source>
        <dbReference type="ARBA" id="ARBA00022927"/>
    </source>
</evidence>
<evidence type="ECO:0000256" key="12">
    <source>
        <dbReference type="HAMAP-Rule" id="MF_01382"/>
    </source>
</evidence>
<organism evidence="17 18">
    <name type="scientific">Candidatus Geothrix odensensis</name>
    <dbReference type="NCBI Taxonomy" id="2954440"/>
    <lineage>
        <taxon>Bacteria</taxon>
        <taxon>Pseudomonadati</taxon>
        <taxon>Acidobacteriota</taxon>
        <taxon>Holophagae</taxon>
        <taxon>Holophagales</taxon>
        <taxon>Holophagaceae</taxon>
        <taxon>Geothrix</taxon>
    </lineage>
</organism>
<keyword evidence="9 12" id="KW-1278">Translocase</keyword>
<dbReference type="Gene3D" id="3.90.1440.10">
    <property type="entry name" value="SecA, preprotein cross-linking domain"/>
    <property type="match status" value="1"/>
</dbReference>
<evidence type="ECO:0000259" key="14">
    <source>
        <dbReference type="PROSITE" id="PS51192"/>
    </source>
</evidence>
<feature type="binding site" evidence="12">
    <location>
        <begin position="105"/>
        <end position="109"/>
    </location>
    <ligand>
        <name>ATP</name>
        <dbReference type="ChEBI" id="CHEBI:30616"/>
    </ligand>
</feature>
<evidence type="ECO:0000259" key="16">
    <source>
        <dbReference type="PROSITE" id="PS51196"/>
    </source>
</evidence>
<evidence type="ECO:0000256" key="6">
    <source>
        <dbReference type="ARBA" id="ARBA00022741"/>
    </source>
</evidence>
<dbReference type="NCBIfam" id="TIGR00963">
    <property type="entry name" value="secA"/>
    <property type="match status" value="1"/>
</dbReference>
<keyword evidence="4 12" id="KW-1003">Cell membrane</keyword>
<evidence type="ECO:0000256" key="10">
    <source>
        <dbReference type="ARBA" id="ARBA00023010"/>
    </source>
</evidence>
<evidence type="ECO:0000256" key="11">
    <source>
        <dbReference type="ARBA" id="ARBA00023136"/>
    </source>
</evidence>
<name>A0A936F0K5_9BACT</name>
<keyword evidence="11 12" id="KW-0472">Membrane</keyword>
<dbReference type="PANTHER" id="PTHR30612:SF0">
    <property type="entry name" value="CHLOROPLAST PROTEIN-TRANSPORTING ATPASE"/>
    <property type="match status" value="1"/>
</dbReference>
<dbReference type="Gene3D" id="3.40.50.300">
    <property type="entry name" value="P-loop containing nucleotide triphosphate hydrolases"/>
    <property type="match status" value="2"/>
</dbReference>
<dbReference type="InterPro" id="IPR000185">
    <property type="entry name" value="SecA"/>
</dbReference>
<dbReference type="GO" id="GO:0006605">
    <property type="term" value="P:protein targeting"/>
    <property type="evidence" value="ECO:0007669"/>
    <property type="project" value="UniProtKB-UniRule"/>
</dbReference>
<dbReference type="InterPro" id="IPR011116">
    <property type="entry name" value="SecA_Wing/Scaffold"/>
</dbReference>
<evidence type="ECO:0000256" key="4">
    <source>
        <dbReference type="ARBA" id="ARBA00022475"/>
    </source>
</evidence>
<feature type="binding site" evidence="12">
    <location>
        <position position="500"/>
    </location>
    <ligand>
        <name>ATP</name>
        <dbReference type="ChEBI" id="CHEBI:30616"/>
    </ligand>
</feature>
<dbReference type="Pfam" id="PF07517">
    <property type="entry name" value="SecA_DEAD"/>
    <property type="match status" value="1"/>
</dbReference>
<feature type="domain" description="Helicase ATP-binding" evidence="14">
    <location>
        <begin position="89"/>
        <end position="286"/>
    </location>
</feature>
<dbReference type="GO" id="GO:0005829">
    <property type="term" value="C:cytosol"/>
    <property type="evidence" value="ECO:0007669"/>
    <property type="project" value="TreeGrafter"/>
</dbReference>
<dbReference type="GO" id="GO:0031522">
    <property type="term" value="C:cell envelope Sec protein transport complex"/>
    <property type="evidence" value="ECO:0007669"/>
    <property type="project" value="TreeGrafter"/>
</dbReference>
<evidence type="ECO:0000256" key="5">
    <source>
        <dbReference type="ARBA" id="ARBA00022490"/>
    </source>
</evidence>
<dbReference type="GO" id="GO:0005886">
    <property type="term" value="C:plasma membrane"/>
    <property type="evidence" value="ECO:0007669"/>
    <property type="project" value="UniProtKB-SubCell"/>
</dbReference>
<dbReference type="InterPro" id="IPR036266">
    <property type="entry name" value="SecA_Wing/Scaffold_sf"/>
</dbReference>
<dbReference type="GO" id="GO:0017038">
    <property type="term" value="P:protein import"/>
    <property type="evidence" value="ECO:0007669"/>
    <property type="project" value="InterPro"/>
</dbReference>
<dbReference type="SUPFAM" id="SSF52540">
    <property type="entry name" value="P-loop containing nucleoside triphosphate hydrolases"/>
    <property type="match status" value="2"/>
</dbReference>
<evidence type="ECO:0000313" key="17">
    <source>
        <dbReference type="EMBL" id="MBK8571643.1"/>
    </source>
</evidence>
<dbReference type="PROSITE" id="PS01312">
    <property type="entry name" value="SECA"/>
    <property type="match status" value="1"/>
</dbReference>
<dbReference type="Pfam" id="PF07516">
    <property type="entry name" value="SecA_SW"/>
    <property type="match status" value="1"/>
</dbReference>
<keyword evidence="8 12" id="KW-0653">Protein transport</keyword>
<dbReference type="EMBL" id="JADKCH010000001">
    <property type="protein sequence ID" value="MBK8571643.1"/>
    <property type="molecule type" value="Genomic_DNA"/>
</dbReference>
<evidence type="ECO:0000256" key="3">
    <source>
        <dbReference type="ARBA" id="ARBA00022448"/>
    </source>
</evidence>
<dbReference type="FunFam" id="3.90.1440.10:FF:000003">
    <property type="entry name" value="Preprotein translocase SecA subunit"/>
    <property type="match status" value="1"/>
</dbReference>
<evidence type="ECO:0000259" key="15">
    <source>
        <dbReference type="PROSITE" id="PS51194"/>
    </source>
</evidence>
<sequence>MLDNFLKKLIGSKNDRELKRLWGKVQAINVLEPEISALSDEALKAKTPYLKEKLANGATLEEILPEAFAVAREASRRVLKMRHFDVQLVGGMALHEGKVAEMRTGEGKTLTATLPLYLNALAGKGAHLVTVNDYLARRDAEWMGRLYTWLGLSVGIIQHGLDDQQRRDAYGSDITYATNNELGFDYLRDNMKWDLEDFTQRGFNFAIVDEVDSILIDEARTPLIIAGSSEEDTSKYFRIDAIVPKLKKDTHYKVDEKDRQVMLTDDGIHYAEQLLGVTNLYDPTSIETLHGLNQALLAHNLYRLDVDYMVRPKEDGKGMEVVIVDEFTGRLMPGRRWSNGLHQAIEAKEGVEVNAENQTLATVTFQNFFRMYKTLAGMTGTAETEATELHSIYKLDVIVVPTNMPMVRKDFADTVYSTRSGKKKAIVEEIRELHAKGQPMLVGTASIESSEDLSDALKAARIPHVVLNAKHHEREAEIVAQAGRKGAVTIATNMAGRGTDIILGGNPEGLARLEAKKKDIALYDEEGFETPEFSALVEQMRLQTAAEHEEVVSLGGLHILGTERHESRRIDNQLRGRAGRQGDPGSSRFYLSLEDDLMRIFGGDRIKNLMGAMGMNDDEPIEAGMVTRAIERSQKRVETHNFEIRKHLLEYDDVMNKQRIFFYGLRTEILRGNTKEYVLRVAAEIAEGIANDFLPDKGERDLAGFRERVEQLFTLTGEEVDAIGQMPQAQASGALGALVQTFYEGKDERLGGEGMRSYERWSILQIIDAAWKRHLLVMDHLKEAIGFRGYGQKDPLVEYKRESYEYFEQMRFGYEDEIISYLYRVEPQPTFVPDEDFFRGPSETFELGPDEQGNPPDGIQRVLRFTAGGLED</sequence>
<dbReference type="CDD" id="cd18803">
    <property type="entry name" value="SF2_C_secA"/>
    <property type="match status" value="1"/>
</dbReference>
<evidence type="ECO:0000256" key="7">
    <source>
        <dbReference type="ARBA" id="ARBA00022840"/>
    </source>
</evidence>
<feature type="domain" description="SecA family profile" evidence="16">
    <location>
        <begin position="3"/>
        <end position="622"/>
    </location>
</feature>
<dbReference type="GO" id="GO:0005524">
    <property type="term" value="F:ATP binding"/>
    <property type="evidence" value="ECO:0007669"/>
    <property type="project" value="UniProtKB-UniRule"/>
</dbReference>
<dbReference type="InterPro" id="IPR011115">
    <property type="entry name" value="SecA_DEAD"/>
</dbReference>
<proteinExistence type="inferred from homology"/>
<comment type="function">
    <text evidence="12">Part of the Sec protein translocase complex. Interacts with the SecYEG preprotein conducting channel. Has a central role in coupling the hydrolysis of ATP to the transfer of proteins into and across the cell membrane, serving as an ATP-driven molecular motor driving the stepwise translocation of polypeptide chains across the membrane.</text>
</comment>
<dbReference type="NCBIfam" id="NF009538">
    <property type="entry name" value="PRK12904.1"/>
    <property type="match status" value="1"/>
</dbReference>
<feature type="domain" description="Helicase C-terminal" evidence="15">
    <location>
        <begin position="422"/>
        <end position="638"/>
    </location>
</feature>
<feature type="binding site" evidence="12">
    <location>
        <position position="87"/>
    </location>
    <ligand>
        <name>ATP</name>
        <dbReference type="ChEBI" id="CHEBI:30616"/>
    </ligand>
</feature>
<dbReference type="FunFam" id="3.40.50.300:FF:000334">
    <property type="entry name" value="Protein translocase subunit SecA"/>
    <property type="match status" value="1"/>
</dbReference>
<dbReference type="InterPro" id="IPR027417">
    <property type="entry name" value="P-loop_NTPase"/>
</dbReference>
<dbReference type="InterPro" id="IPR011130">
    <property type="entry name" value="SecA_preprotein_X-link_dom"/>
</dbReference>
<comment type="subunit">
    <text evidence="12">Monomer and homodimer. Part of the essential Sec protein translocation apparatus which comprises SecA, SecYEG and auxiliary proteins SecDF. Other proteins may also be involved.</text>
</comment>
<dbReference type="EC" id="7.4.2.8" evidence="12"/>
<gene>
    <name evidence="12 17" type="primary">secA</name>
    <name evidence="17" type="ORF">IPN91_03160</name>
</gene>
<evidence type="ECO:0000256" key="2">
    <source>
        <dbReference type="ARBA" id="ARBA00007650"/>
    </source>
</evidence>
<dbReference type="InterPro" id="IPR014001">
    <property type="entry name" value="Helicase_ATP-bd"/>
</dbReference>
<dbReference type="SMART" id="SM00957">
    <property type="entry name" value="SecA_DEAD"/>
    <property type="match status" value="1"/>
</dbReference>
<evidence type="ECO:0000256" key="9">
    <source>
        <dbReference type="ARBA" id="ARBA00022967"/>
    </source>
</evidence>
<protein>
    <recommendedName>
        <fullName evidence="12 13">Protein translocase subunit SecA</fullName>
        <ecNumber evidence="12">7.4.2.8</ecNumber>
    </recommendedName>
</protein>
<comment type="catalytic activity">
    <reaction evidence="12">
        <text>ATP + H2O + cellular proteinSide 1 = ADP + phosphate + cellular proteinSide 2.</text>
        <dbReference type="EC" id="7.4.2.8"/>
    </reaction>
</comment>
<keyword evidence="7 12" id="KW-0067">ATP-binding</keyword>
<dbReference type="HAMAP" id="MF_01382">
    <property type="entry name" value="SecA"/>
    <property type="match status" value="1"/>
</dbReference>
<dbReference type="PANTHER" id="PTHR30612">
    <property type="entry name" value="SECA INNER MEMBRANE COMPONENT OF SEC PROTEIN SECRETION SYSTEM"/>
    <property type="match status" value="1"/>
</dbReference>
<dbReference type="SUPFAM" id="SSF81767">
    <property type="entry name" value="Pre-protein crosslinking domain of SecA"/>
    <property type="match status" value="1"/>
</dbReference>
<keyword evidence="3 12" id="KW-0813">Transport</keyword>
<dbReference type="SMART" id="SM00958">
    <property type="entry name" value="SecA_PP_bind"/>
    <property type="match status" value="1"/>
</dbReference>
<dbReference type="GO" id="GO:0043952">
    <property type="term" value="P:protein transport by the Sec complex"/>
    <property type="evidence" value="ECO:0007669"/>
    <property type="project" value="UniProtKB-ARBA"/>
</dbReference>
<evidence type="ECO:0000256" key="1">
    <source>
        <dbReference type="ARBA" id="ARBA00004170"/>
    </source>
</evidence>
<dbReference type="PROSITE" id="PS51194">
    <property type="entry name" value="HELICASE_CTER"/>
    <property type="match status" value="1"/>
</dbReference>
<dbReference type="FunFam" id="3.40.50.300:FF:000113">
    <property type="entry name" value="Preprotein translocase subunit SecA"/>
    <property type="match status" value="1"/>
</dbReference>
<dbReference type="Gene3D" id="1.10.3060.10">
    <property type="entry name" value="Helical scaffold and wing domains of SecA"/>
    <property type="match status" value="1"/>
</dbReference>
<dbReference type="InterPro" id="IPR014018">
    <property type="entry name" value="SecA_motor_DEAD"/>
</dbReference>
<dbReference type="SUPFAM" id="SSF81886">
    <property type="entry name" value="Helical scaffold and wing domains of SecA"/>
    <property type="match status" value="1"/>
</dbReference>
<evidence type="ECO:0000256" key="13">
    <source>
        <dbReference type="RuleBase" id="RU003874"/>
    </source>
</evidence>
<accession>A0A936F0K5</accession>
<keyword evidence="5 12" id="KW-0963">Cytoplasm</keyword>
<dbReference type="Pfam" id="PF01043">
    <property type="entry name" value="SecA_PP_bind"/>
    <property type="match status" value="1"/>
</dbReference>
<dbReference type="AlphaFoldDB" id="A0A936F0K5"/>
<dbReference type="InterPro" id="IPR001650">
    <property type="entry name" value="Helicase_C-like"/>
</dbReference>
<dbReference type="PROSITE" id="PS51196">
    <property type="entry name" value="SECA_MOTOR_DEAD"/>
    <property type="match status" value="1"/>
</dbReference>
<comment type="similarity">
    <text evidence="2 12 13">Belongs to the SecA family.</text>
</comment>
<dbReference type="PRINTS" id="PR00906">
    <property type="entry name" value="SECA"/>
</dbReference>
<dbReference type="InterPro" id="IPR036670">
    <property type="entry name" value="SecA_X-link_sf"/>
</dbReference>
<dbReference type="GO" id="GO:0065002">
    <property type="term" value="P:intracellular protein transmembrane transport"/>
    <property type="evidence" value="ECO:0007669"/>
    <property type="project" value="UniProtKB-UniRule"/>
</dbReference>
<evidence type="ECO:0000313" key="18">
    <source>
        <dbReference type="Proteomes" id="UP000709959"/>
    </source>
</evidence>
<reference evidence="17 18" key="1">
    <citation type="submission" date="2020-10" db="EMBL/GenBank/DDBJ databases">
        <title>Connecting structure to function with the recovery of over 1000 high-quality activated sludge metagenome-assembled genomes encoding full-length rRNA genes using long-read sequencing.</title>
        <authorList>
            <person name="Singleton C.M."/>
            <person name="Petriglieri F."/>
            <person name="Kristensen J.M."/>
            <person name="Kirkegaard R.H."/>
            <person name="Michaelsen T.Y."/>
            <person name="Andersen M.H."/>
            <person name="Karst S.M."/>
            <person name="Dueholm M.S."/>
            <person name="Nielsen P.H."/>
            <person name="Albertsen M."/>
        </authorList>
    </citation>
    <scope>NUCLEOTIDE SEQUENCE [LARGE SCALE GENOMIC DNA]</scope>
    <source>
        <strain evidence="17">OdNE_18-Q3-R46-58_MAXAC.008</strain>
    </source>
</reference>
<keyword evidence="10 12" id="KW-0811">Translocation</keyword>
<comment type="caution">
    <text evidence="17">The sequence shown here is derived from an EMBL/GenBank/DDBJ whole genome shotgun (WGS) entry which is preliminary data.</text>
</comment>
<dbReference type="InterPro" id="IPR044722">
    <property type="entry name" value="SecA_SF2_C"/>
</dbReference>
<dbReference type="PROSITE" id="PS51192">
    <property type="entry name" value="HELICASE_ATP_BIND_1"/>
    <property type="match status" value="1"/>
</dbReference>